<keyword evidence="12" id="KW-1185">Reference proteome</keyword>
<dbReference type="Proteomes" id="UP000597762">
    <property type="component" value="Unassembled WGS sequence"/>
</dbReference>
<accession>A0A812DUQ2</accession>
<comment type="similarity">
    <text evidence="2">Belongs to the ORC5 family.</text>
</comment>
<gene>
    <name evidence="11" type="ORF">SPHA_60749</name>
</gene>
<evidence type="ECO:0000256" key="2">
    <source>
        <dbReference type="ARBA" id="ARBA00006269"/>
    </source>
</evidence>
<dbReference type="GO" id="GO:0003688">
    <property type="term" value="F:DNA replication origin binding"/>
    <property type="evidence" value="ECO:0007669"/>
    <property type="project" value="TreeGrafter"/>
</dbReference>
<keyword evidence="6" id="KW-0539">Nucleus</keyword>
<feature type="domain" description="Origin recognition complex subunit 5 C-terminal" evidence="9">
    <location>
        <begin position="310"/>
        <end position="438"/>
    </location>
</feature>
<evidence type="ECO:0000256" key="6">
    <source>
        <dbReference type="ARBA" id="ARBA00023242"/>
    </source>
</evidence>
<dbReference type="EMBL" id="CAHIKZ030004241">
    <property type="protein sequence ID" value="CAE1308976.1"/>
    <property type="molecule type" value="Genomic_DNA"/>
</dbReference>
<evidence type="ECO:0000256" key="3">
    <source>
        <dbReference type="ARBA" id="ARBA00022705"/>
    </source>
</evidence>
<evidence type="ECO:0000256" key="1">
    <source>
        <dbReference type="ARBA" id="ARBA00004123"/>
    </source>
</evidence>
<dbReference type="PANTHER" id="PTHR12705:SF0">
    <property type="entry name" value="ORIGIN RECOGNITION COMPLEX SUBUNIT 5"/>
    <property type="match status" value="1"/>
</dbReference>
<dbReference type="PANTHER" id="PTHR12705">
    <property type="entry name" value="ORIGIN RECOGNITION COMPLEX SUBUNIT 5"/>
    <property type="match status" value="1"/>
</dbReference>
<dbReference type="AlphaFoldDB" id="A0A812DUQ2"/>
<name>A0A812DUQ2_ACAPH</name>
<dbReference type="GO" id="GO:0005524">
    <property type="term" value="F:ATP binding"/>
    <property type="evidence" value="ECO:0007669"/>
    <property type="project" value="UniProtKB-KW"/>
</dbReference>
<evidence type="ECO:0000313" key="11">
    <source>
        <dbReference type="EMBL" id="CAE1308976.1"/>
    </source>
</evidence>
<evidence type="ECO:0000259" key="9">
    <source>
        <dbReference type="Pfam" id="PF14630"/>
    </source>
</evidence>
<comment type="subcellular location">
    <subcellularLocation>
        <location evidence="1">Nucleus</location>
    </subcellularLocation>
</comment>
<dbReference type="Pfam" id="PF14630">
    <property type="entry name" value="ORC5_C"/>
    <property type="match status" value="1"/>
</dbReference>
<dbReference type="Pfam" id="PF13191">
    <property type="entry name" value="AAA_16"/>
    <property type="match status" value="1"/>
</dbReference>
<protein>
    <recommendedName>
        <fullName evidence="7">Origin recognition complex subunit 5</fullName>
    </recommendedName>
</protein>
<keyword evidence="4" id="KW-0547">Nucleotide-binding</keyword>
<reference evidence="11" key="1">
    <citation type="submission" date="2021-01" db="EMBL/GenBank/DDBJ databases">
        <authorList>
            <person name="Li R."/>
            <person name="Bekaert M."/>
        </authorList>
    </citation>
    <scope>NUCLEOTIDE SEQUENCE</scope>
    <source>
        <strain evidence="11">Farmed</strain>
    </source>
</reference>
<sequence length="442" mass="51671">MPIEEVRQKLQKELIGRQKQIELLVSLFGEKHEMTVPSLFIYGHTGSGKSLVISRILEELEGNVVTINCIECYSQKVLYEQVLEKITILTVPEGAHQGYIKCDNMNDFVKHLTSSVKEQEIQEETLYIILDKAEKLRDMEPHILPAFLRLQEFTQLNICVIFLSEIIWEKFRSNTGICEPYTVFFPDYTKDDIFEILCLDCPEEYCKEFYASYINLLLSVFFYVCRDLKEIRHLASLNFAKFEEPIKKGEATVNDTRKLWKNIEPHLKRALQTVYLREVSSSQWEKIQQENIAGQEVSVPSLHYRCYLELPFYSKYLLIAAYLASYNPAKTDRRFFSKRSEKMKGKFKRNNERKSNHLLGPKLFTMDRLLAIFYSIVEGRVAPSADLFMQISSLVTLHLLSQVSSDDPLELPKYKCLVSLDTIRSISRTVNFDILRYLYDFL</sequence>
<evidence type="ECO:0000256" key="4">
    <source>
        <dbReference type="ARBA" id="ARBA00022741"/>
    </source>
</evidence>
<dbReference type="InterPro" id="IPR047088">
    <property type="entry name" value="ORC5_C"/>
</dbReference>
<feature type="domain" description="ORC5 lid" evidence="10">
    <location>
        <begin position="210"/>
        <end position="277"/>
    </location>
</feature>
<evidence type="ECO:0000259" key="10">
    <source>
        <dbReference type="Pfam" id="PF21639"/>
    </source>
</evidence>
<dbReference type="InterPro" id="IPR027417">
    <property type="entry name" value="P-loop_NTPase"/>
</dbReference>
<evidence type="ECO:0000256" key="7">
    <source>
        <dbReference type="ARBA" id="ARBA00069657"/>
    </source>
</evidence>
<evidence type="ECO:0000256" key="5">
    <source>
        <dbReference type="ARBA" id="ARBA00022840"/>
    </source>
</evidence>
<dbReference type="InterPro" id="IPR041664">
    <property type="entry name" value="AAA_16"/>
</dbReference>
<dbReference type="SUPFAM" id="SSF52540">
    <property type="entry name" value="P-loop containing nucleoside triphosphate hydrolases"/>
    <property type="match status" value="1"/>
</dbReference>
<keyword evidence="3" id="KW-0235">DNA replication</keyword>
<comment type="caution">
    <text evidence="11">The sequence shown here is derived from an EMBL/GenBank/DDBJ whole genome shotgun (WGS) entry which is preliminary data.</text>
</comment>
<dbReference type="FunFam" id="3.40.50.300:FF:000673">
    <property type="entry name" value="Origin recognition complex subunit 5"/>
    <property type="match status" value="1"/>
</dbReference>
<feature type="domain" description="Orc1-like AAA ATPase" evidence="8">
    <location>
        <begin position="13"/>
        <end position="161"/>
    </location>
</feature>
<evidence type="ECO:0000259" key="8">
    <source>
        <dbReference type="Pfam" id="PF13191"/>
    </source>
</evidence>
<proteinExistence type="inferred from homology"/>
<dbReference type="GO" id="GO:0006270">
    <property type="term" value="P:DNA replication initiation"/>
    <property type="evidence" value="ECO:0007669"/>
    <property type="project" value="TreeGrafter"/>
</dbReference>
<dbReference type="OrthoDB" id="365981at2759"/>
<dbReference type="InterPro" id="IPR020796">
    <property type="entry name" value="ORC5"/>
</dbReference>
<keyword evidence="5" id="KW-0067">ATP-binding</keyword>
<dbReference type="GO" id="GO:0005664">
    <property type="term" value="C:nuclear origin of replication recognition complex"/>
    <property type="evidence" value="ECO:0007669"/>
    <property type="project" value="TreeGrafter"/>
</dbReference>
<dbReference type="Gene3D" id="3.40.50.300">
    <property type="entry name" value="P-loop containing nucleotide triphosphate hydrolases"/>
    <property type="match status" value="1"/>
</dbReference>
<organism evidence="11 12">
    <name type="scientific">Acanthosepion pharaonis</name>
    <name type="common">Pharaoh cuttlefish</name>
    <name type="synonym">Sepia pharaonis</name>
    <dbReference type="NCBI Taxonomy" id="158019"/>
    <lineage>
        <taxon>Eukaryota</taxon>
        <taxon>Metazoa</taxon>
        <taxon>Spiralia</taxon>
        <taxon>Lophotrochozoa</taxon>
        <taxon>Mollusca</taxon>
        <taxon>Cephalopoda</taxon>
        <taxon>Coleoidea</taxon>
        <taxon>Decapodiformes</taxon>
        <taxon>Sepiida</taxon>
        <taxon>Sepiina</taxon>
        <taxon>Sepiidae</taxon>
        <taxon>Acanthosepion</taxon>
    </lineage>
</organism>
<dbReference type="InterPro" id="IPR048866">
    <property type="entry name" value="ORC5_lid"/>
</dbReference>
<dbReference type="Pfam" id="PF21639">
    <property type="entry name" value="ORC5_lid"/>
    <property type="match status" value="1"/>
</dbReference>
<evidence type="ECO:0000313" key="12">
    <source>
        <dbReference type="Proteomes" id="UP000597762"/>
    </source>
</evidence>